<dbReference type="OrthoDB" id="2110899at2"/>
<dbReference type="PATRIC" id="fig|320778.3.peg.466"/>
<dbReference type="SUPFAM" id="SSF111369">
    <property type="entry name" value="HlyD-like secretion proteins"/>
    <property type="match status" value="1"/>
</dbReference>
<dbReference type="Gene3D" id="2.40.420.20">
    <property type="match status" value="1"/>
</dbReference>
<evidence type="ECO:0000259" key="3">
    <source>
        <dbReference type="Pfam" id="PF25876"/>
    </source>
</evidence>
<dbReference type="GO" id="GO:0015562">
    <property type="term" value="F:efflux transmembrane transporter activity"/>
    <property type="evidence" value="ECO:0007669"/>
    <property type="project" value="TreeGrafter"/>
</dbReference>
<comment type="similarity">
    <text evidence="1">Belongs to the membrane fusion protein (MFP) (TC 8.A.1) family.</text>
</comment>
<evidence type="ECO:0000313" key="6">
    <source>
        <dbReference type="Proteomes" id="UP000035909"/>
    </source>
</evidence>
<feature type="chain" id="PRO_5005252916" evidence="2">
    <location>
        <begin position="20"/>
        <end position="379"/>
    </location>
</feature>
<dbReference type="InterPro" id="IPR058625">
    <property type="entry name" value="MdtA-like_BSH"/>
</dbReference>
<evidence type="ECO:0000259" key="4">
    <source>
        <dbReference type="Pfam" id="PF25917"/>
    </source>
</evidence>
<dbReference type="NCBIfam" id="TIGR01730">
    <property type="entry name" value="RND_mfp"/>
    <property type="match status" value="1"/>
</dbReference>
<proteinExistence type="inferred from homology"/>
<dbReference type="RefSeq" id="WP_047883523.1">
    <property type="nucleotide sequence ID" value="NZ_LDOU01000002.1"/>
</dbReference>
<keyword evidence="6" id="KW-1185">Reference proteome</keyword>
<dbReference type="InterPro" id="IPR006143">
    <property type="entry name" value="RND_pump_MFP"/>
</dbReference>
<feature type="domain" description="Multidrug resistance protein MdtA-like barrel-sandwich hybrid" evidence="4">
    <location>
        <begin position="61"/>
        <end position="182"/>
    </location>
</feature>
<dbReference type="Proteomes" id="UP000035909">
    <property type="component" value="Unassembled WGS sequence"/>
</dbReference>
<dbReference type="EMBL" id="LDOU01000002">
    <property type="protein sequence ID" value="KLV11564.1"/>
    <property type="molecule type" value="Genomic_DNA"/>
</dbReference>
<feature type="domain" description="Multidrug resistance protein MdtA-like alpha-helical hairpin" evidence="3">
    <location>
        <begin position="96"/>
        <end position="156"/>
    </location>
</feature>
<keyword evidence="2" id="KW-0732">Signal</keyword>
<dbReference type="PANTHER" id="PTHR30469:SF20">
    <property type="entry name" value="EFFLUX RND TRANSPORTER PERIPLASMIC ADAPTOR SUBUNIT"/>
    <property type="match status" value="1"/>
</dbReference>
<evidence type="ECO:0000256" key="2">
    <source>
        <dbReference type="SAM" id="SignalP"/>
    </source>
</evidence>
<dbReference type="Pfam" id="PF25917">
    <property type="entry name" value="BSH_RND"/>
    <property type="match status" value="1"/>
</dbReference>
<name>A0A0J1HIX7_9GAMM</name>
<dbReference type="PANTHER" id="PTHR30469">
    <property type="entry name" value="MULTIDRUG RESISTANCE PROTEIN MDTA"/>
    <property type="match status" value="1"/>
</dbReference>
<dbReference type="Pfam" id="PF25876">
    <property type="entry name" value="HH_MFP_RND"/>
    <property type="match status" value="1"/>
</dbReference>
<evidence type="ECO:0000256" key="1">
    <source>
        <dbReference type="ARBA" id="ARBA00009477"/>
    </source>
</evidence>
<dbReference type="PROSITE" id="PS51257">
    <property type="entry name" value="PROKAR_LIPOPROTEIN"/>
    <property type="match status" value="1"/>
</dbReference>
<dbReference type="Gene3D" id="2.40.50.100">
    <property type="match status" value="1"/>
</dbReference>
<dbReference type="AlphaFoldDB" id="A0A0J1HIX7"/>
<dbReference type="InterPro" id="IPR058624">
    <property type="entry name" value="MdtA-like_HH"/>
</dbReference>
<feature type="signal peptide" evidence="2">
    <location>
        <begin position="1"/>
        <end position="19"/>
    </location>
</feature>
<protein>
    <submittedName>
        <fullName evidence="5">RND transporter MFP subunit</fullName>
    </submittedName>
</protein>
<dbReference type="Gene3D" id="2.40.30.170">
    <property type="match status" value="1"/>
</dbReference>
<organism evidence="5 6">
    <name type="scientific">Photobacterium ganghwense</name>
    <dbReference type="NCBI Taxonomy" id="320778"/>
    <lineage>
        <taxon>Bacteria</taxon>
        <taxon>Pseudomonadati</taxon>
        <taxon>Pseudomonadota</taxon>
        <taxon>Gammaproteobacteria</taxon>
        <taxon>Vibrionales</taxon>
        <taxon>Vibrionaceae</taxon>
        <taxon>Photobacterium</taxon>
    </lineage>
</organism>
<dbReference type="GO" id="GO:1990281">
    <property type="term" value="C:efflux pump complex"/>
    <property type="evidence" value="ECO:0007669"/>
    <property type="project" value="TreeGrafter"/>
</dbReference>
<reference evidence="5 6" key="1">
    <citation type="submission" date="2015-05" db="EMBL/GenBank/DDBJ databases">
        <title>Photobacterium galathea sp. nov.</title>
        <authorList>
            <person name="Machado H."/>
            <person name="Gram L."/>
        </authorList>
    </citation>
    <scope>NUCLEOTIDE SEQUENCE [LARGE SCALE GENOMIC DNA]</scope>
    <source>
        <strain evidence="5 6">DSM 22954</strain>
    </source>
</reference>
<evidence type="ECO:0000313" key="5">
    <source>
        <dbReference type="EMBL" id="KLV11564.1"/>
    </source>
</evidence>
<accession>A0A0J1HIX7</accession>
<sequence length="379" mass="41303">MKPASFSLLAILLSSALTGCDSAESAIQPSPVVRPVKLMTIEDMAQAQVRVFPAKIAASQQADLAFRIHGELVKLDLSEGQYVKKGQLLAKLDDRDAKNALLNAEASHELAAVDYDRKKELFARKLISKAEYDTARATLKSARAALNTARDQLAYTRLEAPFSGTVARVNLDNHQMIQATQKVLTLQGNSQLDVSIQVPESLLLSLKNNSFDDTFNPKVRFQAPKTLAIESGFTPTVLTSGTVMTYPVQYKEHASTVSQGSQTYEVVFSLIPPKDLNILPGMSAELMLDMTAHQGERQAITVLPLSAIVRSDNEQITSVWRYNAESGKLESVPVTVGQLRANGIEVLSGLTPGDEIVEVGANALKDNMTVKPLRWERGV</sequence>
<gene>
    <name evidence="5" type="ORF">ABT57_02200</name>
</gene>
<dbReference type="STRING" id="320778.ABT57_02200"/>
<comment type="caution">
    <text evidence="5">The sequence shown here is derived from an EMBL/GenBank/DDBJ whole genome shotgun (WGS) entry which is preliminary data.</text>
</comment>
<dbReference type="Gene3D" id="1.10.287.470">
    <property type="entry name" value="Helix hairpin bin"/>
    <property type="match status" value="1"/>
</dbReference>